<dbReference type="InterPro" id="IPR047017">
    <property type="entry name" value="RGS6/7/9/11_DHEX_sf"/>
</dbReference>
<feature type="non-terminal residue" evidence="4">
    <location>
        <position position="1017"/>
    </location>
</feature>
<dbReference type="SUPFAM" id="SSF48670">
    <property type="entry name" value="Transducin (heterotrimeric G protein), gamma chain"/>
    <property type="match status" value="1"/>
</dbReference>
<dbReference type="SUPFAM" id="SSF46785">
    <property type="entry name" value="Winged helix' DNA-binding domain"/>
    <property type="match status" value="1"/>
</dbReference>
<dbReference type="InterPro" id="IPR015898">
    <property type="entry name" value="G-protein_gamma-like_dom"/>
</dbReference>
<dbReference type="Gene3D" id="4.10.260.10">
    <property type="entry name" value="Transducin (heterotrimeric G protein), gamma chain"/>
    <property type="match status" value="1"/>
</dbReference>
<dbReference type="AlphaFoldDB" id="A0AAV2QMN6"/>
<dbReference type="GO" id="GO:0005096">
    <property type="term" value="F:GTPase activator activity"/>
    <property type="evidence" value="ECO:0007669"/>
    <property type="project" value="TreeGrafter"/>
</dbReference>
<dbReference type="Gene3D" id="1.10.1240.60">
    <property type="match status" value="1"/>
</dbReference>
<dbReference type="Gene3D" id="1.10.10.10">
    <property type="entry name" value="Winged helix-like DNA-binding domain superfamily/Winged helix DNA-binding domain"/>
    <property type="match status" value="1"/>
</dbReference>
<dbReference type="PRINTS" id="PR01301">
    <property type="entry name" value="RGSPROTEIN"/>
</dbReference>
<dbReference type="InterPro" id="IPR047016">
    <property type="entry name" value="RGS6/7/9/11"/>
</dbReference>
<dbReference type="SMART" id="SM00315">
    <property type="entry name" value="RGS"/>
    <property type="match status" value="1"/>
</dbReference>
<dbReference type="Pfam" id="PF00615">
    <property type="entry name" value="RGS"/>
    <property type="match status" value="1"/>
</dbReference>
<dbReference type="InterPro" id="IPR040759">
    <property type="entry name" value="RGS_DHEX"/>
</dbReference>
<feature type="compositionally biased region" description="Low complexity" evidence="2">
    <location>
        <begin position="603"/>
        <end position="615"/>
    </location>
</feature>
<dbReference type="GO" id="GO:0005737">
    <property type="term" value="C:cytoplasm"/>
    <property type="evidence" value="ECO:0007669"/>
    <property type="project" value="TreeGrafter"/>
</dbReference>
<dbReference type="InterPro" id="IPR036284">
    <property type="entry name" value="GGL_sf"/>
</dbReference>
<dbReference type="InterPro" id="IPR044926">
    <property type="entry name" value="RGS_subdomain_2"/>
</dbReference>
<feature type="domain" description="RGS" evidence="3">
    <location>
        <begin position="326"/>
        <end position="442"/>
    </location>
</feature>
<feature type="region of interest" description="Disordered" evidence="2">
    <location>
        <begin position="493"/>
        <end position="546"/>
    </location>
</feature>
<dbReference type="InterPro" id="IPR016137">
    <property type="entry name" value="RGS"/>
</dbReference>
<name>A0AAV2QMN6_MEGNR</name>
<dbReference type="Pfam" id="PF00631">
    <property type="entry name" value="G-gamma"/>
    <property type="match status" value="1"/>
</dbReference>
<feature type="region of interest" description="Disordered" evidence="2">
    <location>
        <begin position="584"/>
        <end position="648"/>
    </location>
</feature>
<dbReference type="Proteomes" id="UP001497623">
    <property type="component" value="Unassembled WGS sequence"/>
</dbReference>
<evidence type="ECO:0000256" key="2">
    <source>
        <dbReference type="SAM" id="MobiDB-lite"/>
    </source>
</evidence>
<evidence type="ECO:0000259" key="3">
    <source>
        <dbReference type="PROSITE" id="PS50132"/>
    </source>
</evidence>
<dbReference type="InterPro" id="IPR036388">
    <property type="entry name" value="WH-like_DNA-bd_sf"/>
</dbReference>
<feature type="compositionally biased region" description="Polar residues" evidence="2">
    <location>
        <begin position="712"/>
        <end position="724"/>
    </location>
</feature>
<dbReference type="SMART" id="SM01224">
    <property type="entry name" value="G_gamma"/>
    <property type="match status" value="1"/>
</dbReference>
<feature type="compositionally biased region" description="Basic and acidic residues" evidence="2">
    <location>
        <begin position="535"/>
        <end position="546"/>
    </location>
</feature>
<proteinExistence type="predicted"/>
<dbReference type="GO" id="GO:0007186">
    <property type="term" value="P:G protein-coupled receptor signaling pathway"/>
    <property type="evidence" value="ECO:0007669"/>
    <property type="project" value="InterPro"/>
</dbReference>
<dbReference type="GO" id="GO:0008277">
    <property type="term" value="P:regulation of G protein-coupled receptor signaling pathway"/>
    <property type="evidence" value="ECO:0007669"/>
    <property type="project" value="InterPro"/>
</dbReference>
<evidence type="ECO:0000313" key="4">
    <source>
        <dbReference type="EMBL" id="CAL4089984.1"/>
    </source>
</evidence>
<accession>A0AAV2QMN6</accession>
<protein>
    <recommendedName>
        <fullName evidence="3">RGS domain-containing protein</fullName>
    </recommendedName>
</protein>
<gene>
    <name evidence="4" type="ORF">MNOR_LOCUS13936</name>
</gene>
<evidence type="ECO:0000256" key="1">
    <source>
        <dbReference type="ARBA" id="ARBA00022700"/>
    </source>
</evidence>
<keyword evidence="1" id="KW-0734">Signal transduction inhibitor</keyword>
<dbReference type="InterPro" id="IPR036305">
    <property type="entry name" value="RGS_sf"/>
</dbReference>
<dbReference type="PROSITE" id="PS50132">
    <property type="entry name" value="RGS"/>
    <property type="match status" value="1"/>
</dbReference>
<feature type="compositionally biased region" description="Basic and acidic residues" evidence="2">
    <location>
        <begin position="798"/>
        <end position="817"/>
    </location>
</feature>
<evidence type="ECO:0000313" key="5">
    <source>
        <dbReference type="Proteomes" id="UP001497623"/>
    </source>
</evidence>
<feature type="region of interest" description="Disordered" evidence="2">
    <location>
        <begin position="852"/>
        <end position="871"/>
    </location>
</feature>
<feature type="region of interest" description="Disordered" evidence="2">
    <location>
        <begin position="780"/>
        <end position="824"/>
    </location>
</feature>
<organism evidence="4 5">
    <name type="scientific">Meganyctiphanes norvegica</name>
    <name type="common">Northern krill</name>
    <name type="synonym">Thysanopoda norvegica</name>
    <dbReference type="NCBI Taxonomy" id="48144"/>
    <lineage>
        <taxon>Eukaryota</taxon>
        <taxon>Metazoa</taxon>
        <taxon>Ecdysozoa</taxon>
        <taxon>Arthropoda</taxon>
        <taxon>Crustacea</taxon>
        <taxon>Multicrustacea</taxon>
        <taxon>Malacostraca</taxon>
        <taxon>Eumalacostraca</taxon>
        <taxon>Eucarida</taxon>
        <taxon>Euphausiacea</taxon>
        <taxon>Euphausiidae</taxon>
        <taxon>Meganyctiphanes</taxon>
    </lineage>
</organism>
<feature type="compositionally biased region" description="Polar residues" evidence="2">
    <location>
        <begin position="493"/>
        <end position="504"/>
    </location>
</feature>
<dbReference type="SMART" id="SM00224">
    <property type="entry name" value="GGL"/>
    <property type="match status" value="1"/>
</dbReference>
<dbReference type="GO" id="GO:0043005">
    <property type="term" value="C:neuron projection"/>
    <property type="evidence" value="ECO:0007669"/>
    <property type="project" value="TreeGrafter"/>
</dbReference>
<dbReference type="PANTHER" id="PTHR45746">
    <property type="entry name" value="LP21163P"/>
    <property type="match status" value="1"/>
</dbReference>
<dbReference type="PANTHER" id="PTHR45746:SF5">
    <property type="entry name" value="REGULATOR OF G-PROTEIN SIGNALING 7"/>
    <property type="match status" value="1"/>
</dbReference>
<comment type="caution">
    <text evidence="4">The sequence shown here is derived from an EMBL/GenBank/DDBJ whole genome shotgun (WGS) entry which is preliminary data.</text>
</comment>
<dbReference type="EMBL" id="CAXKWB010008183">
    <property type="protein sequence ID" value="CAL4089984.1"/>
    <property type="molecule type" value="Genomic_DNA"/>
</dbReference>
<dbReference type="SUPFAM" id="SSF48097">
    <property type="entry name" value="Regulator of G-protein signaling, RGS"/>
    <property type="match status" value="1"/>
</dbReference>
<reference evidence="4 5" key="1">
    <citation type="submission" date="2024-05" db="EMBL/GenBank/DDBJ databases">
        <authorList>
            <person name="Wallberg A."/>
        </authorList>
    </citation>
    <scope>NUCLEOTIDE SEQUENCE [LARGE SCALE GENOMIC DNA]</scope>
</reference>
<keyword evidence="5" id="KW-1185">Reference proteome</keyword>
<dbReference type="GO" id="GO:0009968">
    <property type="term" value="P:negative regulation of signal transduction"/>
    <property type="evidence" value="ECO:0007669"/>
    <property type="project" value="UniProtKB-KW"/>
</dbReference>
<feature type="compositionally biased region" description="Low complexity" evidence="2">
    <location>
        <begin position="856"/>
        <end position="870"/>
    </location>
</feature>
<dbReference type="Gene3D" id="1.10.167.10">
    <property type="entry name" value="Regulator of G-protein Signalling 4, domain 2"/>
    <property type="match status" value="1"/>
</dbReference>
<sequence length="1017" mass="113410">MEWQACHTANIPEWPTMQVMEWWACHTANIPEWPTVEVPVCKCRMYLALIGNIEPRVSALTERTLTMRCVQFYVSMCISNYNVHDFFFSSAEAIHLANLLCQYGYFFPVGESRSLIVKDDSSLYRFQTPYYWPSQNHSADTTDYAIYLTKRLSRNKQKHGLEDYEMEAYNKLKKALHHKWDFITMQAEEQVKLAKERKKGDKIVTDSQERAYWRVYRPPPGFTNCLEVAPVPDKTNMANRVRKKTIAEIKDENVLLTSAVIRTRQKVSQAIEGLITICETYFEYDPMLVPTQPSNPWVSDDISLWILNESYVEVPTEKRVRRWGLSMEELISDVTGNSEFATYLRKEYSHENIRFIQAVTALRWGPKANVEEKVREIYEEFLKPGAPCEINIDGKTMEVTQQLMKTPSRYTYQVAADHVYILLLKKDCYPRFLRSEQYKTLLANAIQPSQRKRPNSMLFRLMGPTMMMASGQNEGGRHPKPFFNFPHKKKASTTIAPNNISATPQPLKRHGSDSDQATMGFGDGGIHGSTGINKEPPKVDCDPPYRGDLHSSRNVVQSKPIVGLIYCAGNYVILYKKMTGSYCSSDKKDTGTSEGNNICPWDTQAPPAKTPPKQQLTNPKQRPDRSKSMDVSSLSKRHGSVSVAPNLVPAVVTEEKPQTNICPWEQQELPNRQEKSKSVDVDSYPWEVAGDPIKKASTASTPGVPGNEGPAPTQTGTASASPCETSINKGAIIGVTRDRGEGTRPVSSERKVSISISPWEEVVEEEPEYVASIKDSTTSISTTNVSTSNVPIDKPRRRASESSESRDKATKPKDKHQNLAVSGQFEKPYMTAGRRFALHEYQINLELNACSGGEGTSSSPSSSCSSSSYGDTRGRIKIDYTVRSGHLPGQYGLPLVSPVGSSGSGTVSAVLPTMVSQSSSEASISATSTANTSYHKQASLQPQQSVISDSGIEPCGNSIKPVSPVSQQRAAATSLVAPWEEDIPPQQTMTDICPWEDEENCRVDAPFVKTYATLGYL</sequence>
<dbReference type="Pfam" id="PF18148">
    <property type="entry name" value="RGS_DHEX"/>
    <property type="match status" value="1"/>
</dbReference>
<feature type="region of interest" description="Disordered" evidence="2">
    <location>
        <begin position="692"/>
        <end position="724"/>
    </location>
</feature>
<dbReference type="GO" id="GO:0005886">
    <property type="term" value="C:plasma membrane"/>
    <property type="evidence" value="ECO:0007669"/>
    <property type="project" value="TreeGrafter"/>
</dbReference>
<dbReference type="CDD" id="cd00068">
    <property type="entry name" value="GGL"/>
    <property type="match status" value="1"/>
</dbReference>
<feature type="compositionally biased region" description="Low complexity" evidence="2">
    <location>
        <begin position="780"/>
        <end position="790"/>
    </location>
</feature>
<dbReference type="InterPro" id="IPR036390">
    <property type="entry name" value="WH_DNA-bd_sf"/>
</dbReference>